<evidence type="ECO:0008006" key="6">
    <source>
        <dbReference type="Google" id="ProtNLM"/>
    </source>
</evidence>
<protein>
    <recommendedName>
        <fullName evidence="6">Inner membrane protein YqiJ</fullName>
    </recommendedName>
</protein>
<proteinExistence type="predicted"/>
<reference evidence="4 5" key="1">
    <citation type="submission" date="2011-04" db="EMBL/GenBank/DDBJ databases">
        <authorList>
            <person name="Muzny D."/>
            <person name="Qin X."/>
            <person name="Deng J."/>
            <person name="Jiang H."/>
            <person name="Liu Y."/>
            <person name="Qu J."/>
            <person name="Song X.-Z."/>
            <person name="Zhang L."/>
            <person name="Thornton R."/>
            <person name="Coyle M."/>
            <person name="Francisco L."/>
            <person name="Jackson L."/>
            <person name="Javaid M."/>
            <person name="Korchina V."/>
            <person name="Kovar C."/>
            <person name="Mata R."/>
            <person name="Mathew T."/>
            <person name="Ngo R."/>
            <person name="Nguyen L."/>
            <person name="Nguyen N."/>
            <person name="Okwuonu G."/>
            <person name="Ongeri F."/>
            <person name="Pham C."/>
            <person name="Simmons D."/>
            <person name="Wilczek-Boney K."/>
            <person name="Hale W."/>
            <person name="Jakkamsetti A."/>
            <person name="Pham P."/>
            <person name="Ruth R."/>
            <person name="San Lucas F."/>
            <person name="Warren J."/>
            <person name="Zhang J."/>
            <person name="Zhao Z."/>
            <person name="Zhou C."/>
            <person name="Zhu D."/>
            <person name="Lee S."/>
            <person name="Bess C."/>
            <person name="Blankenburg K."/>
            <person name="Forbes L."/>
            <person name="Fu Q."/>
            <person name="Gubbala S."/>
            <person name="Hirani K."/>
            <person name="Jayaseelan J.C."/>
            <person name="Lara F."/>
            <person name="Munidasa M."/>
            <person name="Palculict T."/>
            <person name="Patil S."/>
            <person name="Pu L.-L."/>
            <person name="Saada N."/>
            <person name="Tang L."/>
            <person name="Weissenberger G."/>
            <person name="Zhu Y."/>
            <person name="Hemphill L."/>
            <person name="Shang Y."/>
            <person name="Youmans B."/>
            <person name="Ayvaz T."/>
            <person name="Ross M."/>
            <person name="Santibanez J."/>
            <person name="Aqrawi P."/>
            <person name="Gross S."/>
            <person name="Joshi V."/>
            <person name="Fowler G."/>
            <person name="Nazareth L."/>
            <person name="Reid J."/>
            <person name="Worley K."/>
            <person name="Petrosino J."/>
            <person name="Highlander S."/>
            <person name="Gibbs R."/>
        </authorList>
    </citation>
    <scope>NUCLEOTIDE SEQUENCE [LARGE SCALE GENOMIC DNA]</scope>
    <source>
        <strain evidence="4 5">ATCC 23330</strain>
    </source>
</reference>
<dbReference type="EMBL" id="AFHS01000011">
    <property type="protein sequence ID" value="EGK11363.1"/>
    <property type="molecule type" value="Genomic_DNA"/>
</dbReference>
<evidence type="ECO:0000313" key="5">
    <source>
        <dbReference type="Proteomes" id="UP000004207"/>
    </source>
</evidence>
<dbReference type="eggNOG" id="COG1585">
    <property type="taxonomic scope" value="Bacteria"/>
</dbReference>
<dbReference type="Proteomes" id="UP000004207">
    <property type="component" value="Unassembled WGS sequence"/>
</dbReference>
<keyword evidence="5" id="KW-1185">Reference proteome</keyword>
<feature type="domain" description="Inner membrane protein YqiJ OB-fold" evidence="2">
    <location>
        <begin position="168"/>
        <end position="229"/>
    </location>
</feature>
<sequence length="240" mass="25929">MATCAGNIINPKKENPTMWTLIQASETRLFGIALAVMILLGVLECVSLMLGDASDWLDSLLPDSLTDATSPELTIDVDTGSTVIRFLSWLYVGKLPLLMWLVVFLLVYGLTGYAVQAAWFVLFTGWLPMWLAAIAAWLVALPVVRVLAQGLHRVLPKDESTAQASADLVGRVGVVVLGRASSEQAAQVRVKDVFGQQHYVMAKADGADDLLQGSSVLLVSQENGQFRAIANPNPHLKSNV</sequence>
<feature type="transmembrane region" description="Helical" evidence="1">
    <location>
        <begin position="127"/>
        <end position="148"/>
    </location>
</feature>
<keyword evidence="1" id="KW-0472">Membrane</keyword>
<dbReference type="InterPro" id="IPR010840">
    <property type="entry name" value="YqiJ_OB"/>
</dbReference>
<evidence type="ECO:0000313" key="4">
    <source>
        <dbReference type="EMBL" id="EGK11363.1"/>
    </source>
</evidence>
<evidence type="ECO:0000256" key="1">
    <source>
        <dbReference type="SAM" id="Phobius"/>
    </source>
</evidence>
<organism evidence="4 5">
    <name type="scientific">Kingella kingae ATCC 23330</name>
    <dbReference type="NCBI Taxonomy" id="887327"/>
    <lineage>
        <taxon>Bacteria</taxon>
        <taxon>Pseudomonadati</taxon>
        <taxon>Pseudomonadota</taxon>
        <taxon>Betaproteobacteria</taxon>
        <taxon>Neisseriales</taxon>
        <taxon>Neisseriaceae</taxon>
        <taxon>Kingella</taxon>
    </lineage>
</organism>
<dbReference type="STRING" id="504.KKKWG1_0894"/>
<name>F5S5A2_KINKI</name>
<keyword evidence="1" id="KW-0812">Transmembrane</keyword>
<feature type="transmembrane region" description="Helical" evidence="1">
    <location>
        <begin position="29"/>
        <end position="50"/>
    </location>
</feature>
<accession>F5S5A2</accession>
<dbReference type="HOGENOM" id="CLU_100961_0_0_4"/>
<feature type="transmembrane region" description="Helical" evidence="1">
    <location>
        <begin position="97"/>
        <end position="121"/>
    </location>
</feature>
<dbReference type="Pfam" id="PF21001">
    <property type="entry name" value="YqiJ_N"/>
    <property type="match status" value="1"/>
</dbReference>
<comment type="caution">
    <text evidence="4">The sequence shown here is derived from an EMBL/GenBank/DDBJ whole genome shotgun (WGS) entry which is preliminary data.</text>
</comment>
<gene>
    <name evidence="4" type="ORF">HMPREF0476_0385</name>
</gene>
<keyword evidence="1" id="KW-1133">Transmembrane helix</keyword>
<dbReference type="InterPro" id="IPR048376">
    <property type="entry name" value="YqiJ_N"/>
</dbReference>
<dbReference type="Pfam" id="PF07290">
    <property type="entry name" value="YqiJ_OB"/>
    <property type="match status" value="1"/>
</dbReference>
<feature type="domain" description="Inner membrane protein YqiJ N-terminal" evidence="3">
    <location>
        <begin position="29"/>
        <end position="145"/>
    </location>
</feature>
<evidence type="ECO:0000259" key="3">
    <source>
        <dbReference type="Pfam" id="PF21001"/>
    </source>
</evidence>
<dbReference type="AlphaFoldDB" id="F5S5A2"/>
<evidence type="ECO:0000259" key="2">
    <source>
        <dbReference type="Pfam" id="PF07290"/>
    </source>
</evidence>